<dbReference type="Pfam" id="PF06476">
    <property type="entry name" value="DUF1090"/>
    <property type="match status" value="1"/>
</dbReference>
<dbReference type="InterPro" id="IPR009468">
    <property type="entry name" value="DUF1090"/>
</dbReference>
<evidence type="ECO:0008006" key="4">
    <source>
        <dbReference type="Google" id="ProtNLM"/>
    </source>
</evidence>
<dbReference type="EMBL" id="JXOK01000082">
    <property type="protein sequence ID" value="KIN09387.1"/>
    <property type="molecule type" value="Genomic_DNA"/>
</dbReference>
<name>A0A0C3I4W0_9VIBR</name>
<keyword evidence="3" id="KW-1185">Reference proteome</keyword>
<organism evidence="2 3">
    <name type="scientific">Vibrio mytili</name>
    <dbReference type="NCBI Taxonomy" id="50718"/>
    <lineage>
        <taxon>Bacteria</taxon>
        <taxon>Pseudomonadati</taxon>
        <taxon>Pseudomonadota</taxon>
        <taxon>Gammaproteobacteria</taxon>
        <taxon>Vibrionales</taxon>
        <taxon>Vibrionaceae</taxon>
        <taxon>Vibrio</taxon>
    </lineage>
</organism>
<dbReference type="STRING" id="50718.SU60_20250"/>
<dbReference type="AlphaFoldDB" id="A0A0C3I4W0"/>
<keyword evidence="1" id="KW-0175">Coiled coil</keyword>
<sequence>MLKSSCVILSILSFSVFSSENCLEFSGCERKSCEIEQKIQEAELSNNQNKIKGLKVALAEVKSSCSNINIKDELSDEIKEVQNEIARYNVDLEEAKKIGKETKVKKYQNKIKEEERKLELLLQELSELDE</sequence>
<protein>
    <recommendedName>
        <fullName evidence="4">DUF1090 domain-containing protein</fullName>
    </recommendedName>
</protein>
<evidence type="ECO:0000313" key="3">
    <source>
        <dbReference type="Proteomes" id="UP000031977"/>
    </source>
</evidence>
<feature type="coiled-coil region" evidence="1">
    <location>
        <begin position="71"/>
        <end position="128"/>
    </location>
</feature>
<gene>
    <name evidence="2" type="ORF">SU60_20250</name>
</gene>
<proteinExistence type="predicted"/>
<evidence type="ECO:0000313" key="2">
    <source>
        <dbReference type="EMBL" id="KIN09387.1"/>
    </source>
</evidence>
<reference evidence="2 3" key="1">
    <citation type="submission" date="2015-01" db="EMBL/GenBank/DDBJ databases">
        <title>Draft genome of Vibrio mytili type strain CAIM 528.</title>
        <authorList>
            <person name="Gonzalez-Castillo A."/>
            <person name="Gomez-Gil B."/>
            <person name="Enciso-Ibarra J."/>
        </authorList>
    </citation>
    <scope>NUCLEOTIDE SEQUENCE [LARGE SCALE GENOMIC DNA]</scope>
    <source>
        <strain evidence="2 3">CAIM 528</strain>
    </source>
</reference>
<dbReference type="OrthoDB" id="5878835at2"/>
<evidence type="ECO:0000256" key="1">
    <source>
        <dbReference type="SAM" id="Coils"/>
    </source>
</evidence>
<dbReference type="Proteomes" id="UP000031977">
    <property type="component" value="Unassembled WGS sequence"/>
</dbReference>
<accession>A0A0C3I4W0</accession>
<comment type="caution">
    <text evidence="2">The sequence shown here is derived from an EMBL/GenBank/DDBJ whole genome shotgun (WGS) entry which is preliminary data.</text>
</comment>